<dbReference type="EMBL" id="JAEVLS010000004">
    <property type="protein sequence ID" value="MBM0107117.1"/>
    <property type="molecule type" value="Genomic_DNA"/>
</dbReference>
<proteinExistence type="predicted"/>
<name>A0ABS1X1K4_9GAMM</name>
<feature type="signal peptide" evidence="1">
    <location>
        <begin position="1"/>
        <end position="23"/>
    </location>
</feature>
<reference evidence="2 3" key="1">
    <citation type="journal article" date="2021" name="Int. J. Syst. Evol. Microbiol.">
        <title>Steroidobacter gossypii sp. nov., isolated from soil of cotton cropping field.</title>
        <authorList>
            <person name="Huang R."/>
            <person name="Yang S."/>
            <person name="Zhen C."/>
            <person name="Liu W."/>
        </authorList>
    </citation>
    <scope>NUCLEOTIDE SEQUENCE [LARGE SCALE GENOMIC DNA]</scope>
    <source>
        <strain evidence="2 3">S1-65</strain>
    </source>
</reference>
<feature type="chain" id="PRO_5046737901" evidence="1">
    <location>
        <begin position="24"/>
        <end position="180"/>
    </location>
</feature>
<sequence length="180" mass="18780">MNVKQLLRCICASTLLAAHVAGAEDAPAAASPPADTVFISKSAPFLDEGLIAKNIIEECGLPESQIKLLREKAEKSGVSLSENEAAVAGMTGKVLALETTNAISSGNAFVGHRKQVAVRGKLFDNGAEIGNFLAIRNSMGGIGAGFIGSCAVLYRCQGAIAEDILKWLKNPIKDARLGDQ</sequence>
<comment type="caution">
    <text evidence="2">The sequence shown here is derived from an EMBL/GenBank/DDBJ whole genome shotgun (WGS) entry which is preliminary data.</text>
</comment>
<accession>A0ABS1X1K4</accession>
<evidence type="ECO:0000256" key="1">
    <source>
        <dbReference type="SAM" id="SignalP"/>
    </source>
</evidence>
<keyword evidence="3" id="KW-1185">Reference proteome</keyword>
<keyword evidence="1" id="KW-0732">Signal</keyword>
<evidence type="ECO:0000313" key="3">
    <source>
        <dbReference type="Proteomes" id="UP000661077"/>
    </source>
</evidence>
<gene>
    <name evidence="2" type="ORF">JM946_20470</name>
</gene>
<dbReference type="Proteomes" id="UP000661077">
    <property type="component" value="Unassembled WGS sequence"/>
</dbReference>
<evidence type="ECO:0000313" key="2">
    <source>
        <dbReference type="EMBL" id="MBM0107117.1"/>
    </source>
</evidence>
<organism evidence="2 3">
    <name type="scientific">Steroidobacter gossypii</name>
    <dbReference type="NCBI Taxonomy" id="2805490"/>
    <lineage>
        <taxon>Bacteria</taxon>
        <taxon>Pseudomonadati</taxon>
        <taxon>Pseudomonadota</taxon>
        <taxon>Gammaproteobacteria</taxon>
        <taxon>Steroidobacterales</taxon>
        <taxon>Steroidobacteraceae</taxon>
        <taxon>Steroidobacter</taxon>
    </lineage>
</organism>
<dbReference type="RefSeq" id="WP_203169224.1">
    <property type="nucleotide sequence ID" value="NZ_JAEVLS010000004.1"/>
</dbReference>
<protein>
    <submittedName>
        <fullName evidence="2">Uncharacterized protein</fullName>
    </submittedName>
</protein>